<dbReference type="AlphaFoldDB" id="A0A5P1ELE2"/>
<keyword evidence="4" id="KW-0732">Signal</keyword>
<evidence type="ECO:0000256" key="2">
    <source>
        <dbReference type="ARBA" id="ARBA00011738"/>
    </source>
</evidence>
<feature type="chain" id="PRO_5024468539" description="Dirigent protein" evidence="4">
    <location>
        <begin position="25"/>
        <end position="179"/>
    </location>
</feature>
<evidence type="ECO:0000256" key="4">
    <source>
        <dbReference type="RuleBase" id="RU363099"/>
    </source>
</evidence>
<dbReference type="Proteomes" id="UP000243459">
    <property type="component" value="Chromosome 6"/>
</dbReference>
<dbReference type="OMA" id="FMERPIV"/>
<keyword evidence="6" id="KW-1185">Reference proteome</keyword>
<dbReference type="Pfam" id="PF03018">
    <property type="entry name" value="Dirigent"/>
    <property type="match status" value="1"/>
</dbReference>
<dbReference type="InterPro" id="IPR044859">
    <property type="entry name" value="Allene_oxi_cyc_Dirigent"/>
</dbReference>
<dbReference type="GO" id="GO:0048046">
    <property type="term" value="C:apoplast"/>
    <property type="evidence" value="ECO:0007669"/>
    <property type="project" value="UniProtKB-SubCell"/>
</dbReference>
<dbReference type="OrthoDB" id="1928589at2759"/>
<proteinExistence type="inferred from homology"/>
<sequence length="179" mass="19380">MASSLNILLLVLISLSTTIPFAFQSRTPPQNATHLHLYFHEINGGPNSTTTPITPLNSSSSGFGGVVAIDDKLRKGPQATSKLIGRVQGLLVAVSQEELVFLMNTNFVFVDGKYTGSSLAVYGRAVFASETREWSIIGGTGQFRLARGYVVGKKLSSPAATLLIELDIYVLSKKRRVYM</sequence>
<dbReference type="GO" id="GO:0009699">
    <property type="term" value="P:phenylpropanoid biosynthetic process"/>
    <property type="evidence" value="ECO:0007669"/>
    <property type="project" value="UniProtKB-ARBA"/>
</dbReference>
<dbReference type="Gene3D" id="2.40.480.10">
    <property type="entry name" value="Allene oxide cyclase-like"/>
    <property type="match status" value="1"/>
</dbReference>
<feature type="signal peptide" evidence="4">
    <location>
        <begin position="1"/>
        <end position="24"/>
    </location>
</feature>
<evidence type="ECO:0000256" key="1">
    <source>
        <dbReference type="ARBA" id="ARBA00010746"/>
    </source>
</evidence>
<dbReference type="PANTHER" id="PTHR21495">
    <property type="entry name" value="NUCLEOPORIN-RELATED"/>
    <property type="match status" value="1"/>
</dbReference>
<evidence type="ECO:0000256" key="3">
    <source>
        <dbReference type="ARBA" id="ARBA00022525"/>
    </source>
</evidence>
<dbReference type="Gramene" id="ONK66483">
    <property type="protein sequence ID" value="ONK66483"/>
    <property type="gene ID" value="A4U43_C06F8640"/>
</dbReference>
<comment type="function">
    <text evidence="4">Dirigent proteins impart stereoselectivity on the phenoxy radical-coupling reaction, yielding optically active lignans from two molecules of coniferyl alcohol in the biosynthesis of lignans, flavonolignans, and alkaloids and thus plays a central role in plant secondary metabolism.</text>
</comment>
<comment type="similarity">
    <text evidence="1 4">Belongs to the plant dirigent protein family.</text>
</comment>
<name>A0A5P1ELE2_ASPOF</name>
<organism evidence="5 6">
    <name type="scientific">Asparagus officinalis</name>
    <name type="common">Garden asparagus</name>
    <dbReference type="NCBI Taxonomy" id="4686"/>
    <lineage>
        <taxon>Eukaryota</taxon>
        <taxon>Viridiplantae</taxon>
        <taxon>Streptophyta</taxon>
        <taxon>Embryophyta</taxon>
        <taxon>Tracheophyta</taxon>
        <taxon>Spermatophyta</taxon>
        <taxon>Magnoliopsida</taxon>
        <taxon>Liliopsida</taxon>
        <taxon>Asparagales</taxon>
        <taxon>Asparagaceae</taxon>
        <taxon>Asparagoideae</taxon>
        <taxon>Asparagus</taxon>
    </lineage>
</organism>
<dbReference type="InterPro" id="IPR004265">
    <property type="entry name" value="Dirigent"/>
</dbReference>
<protein>
    <recommendedName>
        <fullName evidence="4">Dirigent protein</fullName>
    </recommendedName>
</protein>
<gene>
    <name evidence="5" type="ORF">A4U43_C06F8640</name>
</gene>
<keyword evidence="4" id="KW-0052">Apoplast</keyword>
<reference evidence="6" key="1">
    <citation type="journal article" date="2017" name="Nat. Commun.">
        <title>The asparagus genome sheds light on the origin and evolution of a young Y chromosome.</title>
        <authorList>
            <person name="Harkess A."/>
            <person name="Zhou J."/>
            <person name="Xu C."/>
            <person name="Bowers J.E."/>
            <person name="Van der Hulst R."/>
            <person name="Ayyampalayam S."/>
            <person name="Mercati F."/>
            <person name="Riccardi P."/>
            <person name="McKain M.R."/>
            <person name="Kakrana A."/>
            <person name="Tang H."/>
            <person name="Ray J."/>
            <person name="Groenendijk J."/>
            <person name="Arikit S."/>
            <person name="Mathioni S.M."/>
            <person name="Nakano M."/>
            <person name="Shan H."/>
            <person name="Telgmann-Rauber A."/>
            <person name="Kanno A."/>
            <person name="Yue Z."/>
            <person name="Chen H."/>
            <person name="Li W."/>
            <person name="Chen Y."/>
            <person name="Xu X."/>
            <person name="Zhang Y."/>
            <person name="Luo S."/>
            <person name="Chen H."/>
            <person name="Gao J."/>
            <person name="Mao Z."/>
            <person name="Pires J.C."/>
            <person name="Luo M."/>
            <person name="Kudrna D."/>
            <person name="Wing R.A."/>
            <person name="Meyers B.C."/>
            <person name="Yi K."/>
            <person name="Kong H."/>
            <person name="Lavrijsen P."/>
            <person name="Sunseri F."/>
            <person name="Falavigna A."/>
            <person name="Ye Y."/>
            <person name="Leebens-Mack J.H."/>
            <person name="Chen G."/>
        </authorList>
    </citation>
    <scope>NUCLEOTIDE SEQUENCE [LARGE SCALE GENOMIC DNA]</scope>
    <source>
        <strain evidence="6">cv. DH0086</strain>
    </source>
</reference>
<dbReference type="EMBL" id="CM007386">
    <property type="protein sequence ID" value="ONK66483.1"/>
    <property type="molecule type" value="Genomic_DNA"/>
</dbReference>
<accession>A0A5P1ELE2</accession>
<evidence type="ECO:0000313" key="5">
    <source>
        <dbReference type="EMBL" id="ONK66483.1"/>
    </source>
</evidence>
<evidence type="ECO:0000313" key="6">
    <source>
        <dbReference type="Proteomes" id="UP000243459"/>
    </source>
</evidence>
<keyword evidence="3 4" id="KW-0964">Secreted</keyword>
<comment type="subunit">
    <text evidence="2 4">Homodimer.</text>
</comment>
<comment type="subcellular location">
    <subcellularLocation>
        <location evidence="4">Secreted</location>
        <location evidence="4">Extracellular space</location>
        <location evidence="4">Apoplast</location>
    </subcellularLocation>
</comment>